<reference evidence="1 2" key="1">
    <citation type="submission" date="2022-04" db="EMBL/GenBank/DDBJ databases">
        <title>Spirosoma sp. strain RP8 genome sequencing and assembly.</title>
        <authorList>
            <person name="Jung Y."/>
        </authorList>
    </citation>
    <scope>NUCLEOTIDE SEQUENCE [LARGE SCALE GENOMIC DNA]</scope>
    <source>
        <strain evidence="1 2">RP8</strain>
    </source>
</reference>
<name>A0ABT0HGK7_9BACT</name>
<evidence type="ECO:0000313" key="1">
    <source>
        <dbReference type="EMBL" id="MCK8491279.1"/>
    </source>
</evidence>
<proteinExistence type="predicted"/>
<accession>A0ABT0HGK7</accession>
<dbReference type="EMBL" id="JALPRF010000001">
    <property type="protein sequence ID" value="MCK8491279.1"/>
    <property type="molecule type" value="Genomic_DNA"/>
</dbReference>
<dbReference type="Proteomes" id="UP001202180">
    <property type="component" value="Unassembled WGS sequence"/>
</dbReference>
<keyword evidence="2" id="KW-1185">Reference proteome</keyword>
<organism evidence="1 2">
    <name type="scientific">Spirosoma liriopis</name>
    <dbReference type="NCBI Taxonomy" id="2937440"/>
    <lineage>
        <taxon>Bacteria</taxon>
        <taxon>Pseudomonadati</taxon>
        <taxon>Bacteroidota</taxon>
        <taxon>Cytophagia</taxon>
        <taxon>Cytophagales</taxon>
        <taxon>Cytophagaceae</taxon>
        <taxon>Spirosoma</taxon>
    </lineage>
</organism>
<protein>
    <recommendedName>
        <fullName evidence="3">T9SS type A sorting domain-containing protein</fullName>
    </recommendedName>
</protein>
<comment type="caution">
    <text evidence="1">The sequence shown here is derived from an EMBL/GenBank/DDBJ whole genome shotgun (WGS) entry which is preliminary data.</text>
</comment>
<sequence length="134" mass="15414">MKPFSRLFAFGFIMNLLTLMIFVSIATAQHIPPTRLARYQLSAYVSADSSRLRVNINKQPGGQLHIHLIDQKGTLLFDQTMAPMDTVRRYSLNLMELAVGNYTLKVSNGLEVIFRDFKIMPWKPRKMIRTITLL</sequence>
<evidence type="ECO:0000313" key="2">
    <source>
        <dbReference type="Proteomes" id="UP001202180"/>
    </source>
</evidence>
<gene>
    <name evidence="1" type="ORF">M0L20_05400</name>
</gene>
<dbReference type="RefSeq" id="WP_248476011.1">
    <property type="nucleotide sequence ID" value="NZ_JALPRF010000001.1"/>
</dbReference>
<evidence type="ECO:0008006" key="3">
    <source>
        <dbReference type="Google" id="ProtNLM"/>
    </source>
</evidence>